<dbReference type="AlphaFoldDB" id="A0AAD8Q756"/>
<organism evidence="2 3">
    <name type="scientific">Colletotrichum navitas</name>
    <dbReference type="NCBI Taxonomy" id="681940"/>
    <lineage>
        <taxon>Eukaryota</taxon>
        <taxon>Fungi</taxon>
        <taxon>Dikarya</taxon>
        <taxon>Ascomycota</taxon>
        <taxon>Pezizomycotina</taxon>
        <taxon>Sordariomycetes</taxon>
        <taxon>Hypocreomycetidae</taxon>
        <taxon>Glomerellales</taxon>
        <taxon>Glomerellaceae</taxon>
        <taxon>Colletotrichum</taxon>
        <taxon>Colletotrichum graminicola species complex</taxon>
    </lineage>
</organism>
<proteinExistence type="predicted"/>
<feature type="region of interest" description="Disordered" evidence="1">
    <location>
        <begin position="1"/>
        <end position="20"/>
    </location>
</feature>
<accession>A0AAD8Q756</accession>
<evidence type="ECO:0000256" key="1">
    <source>
        <dbReference type="SAM" id="MobiDB-lite"/>
    </source>
</evidence>
<feature type="region of interest" description="Disordered" evidence="1">
    <location>
        <begin position="124"/>
        <end position="146"/>
    </location>
</feature>
<dbReference type="RefSeq" id="XP_060417414.1">
    <property type="nucleotide sequence ID" value="XM_060557057.1"/>
</dbReference>
<evidence type="ECO:0000313" key="2">
    <source>
        <dbReference type="EMBL" id="KAK1596561.1"/>
    </source>
</evidence>
<sequence>MLRKTNRPVTSPSFNSRPSPFPRCATLAMIPTSAPWPEQMSSRYARARNQSGYVTLTTRHLIVPRPVRLPNWSTSPGPVATAPKSHWSGLHKSVSVLCGFYIFHLQSSRWPPGAKAGQFSAPARVLEPDCPGQRRGGREKEHHGGRGFPGCSVRVFLRSLPI</sequence>
<protein>
    <submittedName>
        <fullName evidence="2">Uncharacterized protein</fullName>
    </submittedName>
</protein>
<feature type="non-terminal residue" evidence="2">
    <location>
        <position position="162"/>
    </location>
</feature>
<evidence type="ECO:0000313" key="3">
    <source>
        <dbReference type="Proteomes" id="UP001230504"/>
    </source>
</evidence>
<dbReference type="Proteomes" id="UP001230504">
    <property type="component" value="Unassembled WGS sequence"/>
</dbReference>
<reference evidence="2" key="1">
    <citation type="submission" date="2021-06" db="EMBL/GenBank/DDBJ databases">
        <title>Comparative genomics, transcriptomics and evolutionary studies reveal genomic signatures of adaptation to plant cell wall in hemibiotrophic fungi.</title>
        <authorList>
            <consortium name="DOE Joint Genome Institute"/>
            <person name="Baroncelli R."/>
            <person name="Diaz J.F."/>
            <person name="Benocci T."/>
            <person name="Peng M."/>
            <person name="Battaglia E."/>
            <person name="Haridas S."/>
            <person name="Andreopoulos W."/>
            <person name="Labutti K."/>
            <person name="Pangilinan J."/>
            <person name="Floch G.L."/>
            <person name="Makela M.R."/>
            <person name="Henrissat B."/>
            <person name="Grigoriev I.V."/>
            <person name="Crouch J.A."/>
            <person name="De Vries R.P."/>
            <person name="Sukno S.A."/>
            <person name="Thon M.R."/>
        </authorList>
    </citation>
    <scope>NUCLEOTIDE SEQUENCE</scope>
    <source>
        <strain evidence="2">CBS 125086</strain>
    </source>
</reference>
<dbReference type="EMBL" id="JAHLJV010000011">
    <property type="protein sequence ID" value="KAK1596561.1"/>
    <property type="molecule type" value="Genomic_DNA"/>
</dbReference>
<name>A0AAD8Q756_9PEZI</name>
<gene>
    <name evidence="2" type="ORF">LY79DRAFT_543573</name>
</gene>
<dbReference type="GeneID" id="85441297"/>
<comment type="caution">
    <text evidence="2">The sequence shown here is derived from an EMBL/GenBank/DDBJ whole genome shotgun (WGS) entry which is preliminary data.</text>
</comment>
<keyword evidence="3" id="KW-1185">Reference proteome</keyword>